<feature type="transmembrane region" description="Helical" evidence="8">
    <location>
        <begin position="166"/>
        <end position="187"/>
    </location>
</feature>
<evidence type="ECO:0000313" key="10">
    <source>
        <dbReference type="Proteomes" id="UP000410492"/>
    </source>
</evidence>
<keyword evidence="5 8" id="KW-0472">Membrane</keyword>
<dbReference type="EMBL" id="CAACVG010013855">
    <property type="protein sequence ID" value="VEN62424.1"/>
    <property type="molecule type" value="Genomic_DNA"/>
</dbReference>
<feature type="non-terminal residue" evidence="9">
    <location>
        <position position="1"/>
    </location>
</feature>
<evidence type="ECO:0000256" key="8">
    <source>
        <dbReference type="RuleBase" id="RU363108"/>
    </source>
</evidence>
<reference evidence="9 10" key="1">
    <citation type="submission" date="2019-01" db="EMBL/GenBank/DDBJ databases">
        <authorList>
            <person name="Sayadi A."/>
        </authorList>
    </citation>
    <scope>NUCLEOTIDE SEQUENCE [LARGE SCALE GENOMIC DNA]</scope>
</reference>
<dbReference type="PANTHER" id="PTHR21143:SF123">
    <property type="entry name" value="GUSTATORY RECEPTOR FOR SUGAR TASTE 43A-RELATED"/>
    <property type="match status" value="1"/>
</dbReference>
<dbReference type="GO" id="GO:0030425">
    <property type="term" value="C:dendrite"/>
    <property type="evidence" value="ECO:0007669"/>
    <property type="project" value="TreeGrafter"/>
</dbReference>
<keyword evidence="7 8" id="KW-0807">Transducer</keyword>
<dbReference type="GO" id="GO:0050909">
    <property type="term" value="P:sensory perception of taste"/>
    <property type="evidence" value="ECO:0007669"/>
    <property type="project" value="InterPro"/>
</dbReference>
<feature type="transmembrane region" description="Helical" evidence="8">
    <location>
        <begin position="298"/>
        <end position="316"/>
    </location>
</feature>
<keyword evidence="3 8" id="KW-0812">Transmembrane</keyword>
<feature type="transmembrane region" description="Helical" evidence="8">
    <location>
        <begin position="31"/>
        <end position="51"/>
    </location>
</feature>
<gene>
    <name evidence="9" type="ORF">CALMAC_LOCUS19544</name>
</gene>
<dbReference type="Proteomes" id="UP000410492">
    <property type="component" value="Unassembled WGS sequence"/>
</dbReference>
<dbReference type="GO" id="GO:0008049">
    <property type="term" value="P:male courtship behavior"/>
    <property type="evidence" value="ECO:0007669"/>
    <property type="project" value="TreeGrafter"/>
</dbReference>
<dbReference type="AlphaFoldDB" id="A0A653DQF9"/>
<keyword evidence="6 8" id="KW-0675">Receptor</keyword>
<feature type="transmembrane region" description="Helical" evidence="8">
    <location>
        <begin position="378"/>
        <end position="396"/>
    </location>
</feature>
<accession>A0A653DQF9</accession>
<protein>
    <recommendedName>
        <fullName evidence="8">Gustatory receptor</fullName>
    </recommendedName>
</protein>
<comment type="subcellular location">
    <subcellularLocation>
        <location evidence="1 8">Cell membrane</location>
        <topology evidence="1 8">Multi-pass membrane protein</topology>
    </subcellularLocation>
</comment>
<proteinExistence type="inferred from homology"/>
<evidence type="ECO:0000256" key="4">
    <source>
        <dbReference type="ARBA" id="ARBA00022989"/>
    </source>
</evidence>
<evidence type="ECO:0000256" key="1">
    <source>
        <dbReference type="ARBA" id="ARBA00004651"/>
    </source>
</evidence>
<dbReference type="GO" id="GO:0030424">
    <property type="term" value="C:axon"/>
    <property type="evidence" value="ECO:0007669"/>
    <property type="project" value="TreeGrafter"/>
</dbReference>
<sequence>QPFLGVSRIFGICPVSYKLEKCQYFLQSSNLWTVHSYVFCLSMTMMLVMVLVNDLGGSMQSIRMRDKKGKILTSTDISIVIVNVIFGIAVMPFRMRRYSKILKIARLIETVLPQRNVKKCRRKSITLIMLIYIGLSSVIILDMVIWEKESLKENDGNSYIKSYLPYYILYYIFITQEIYISHLIYLLNLKLDTLNVHLEASDFPSFFFNMKMVNKYIDAPYLSTMPNGNCLAVLNTNMLEKRLFHLLNVHKNILLGVNTVNNSFSNGLVLMMFSCLIHLIITPYFLLAEIVKPDCDVVFSFLQVVWIVTHIARLLIIVEPCQSCSLEGQRTITLLCGLLGRCDITDNTRKIVEVFVTQASQQPVKFSCFHLFNLDRSVLTTLFGSIATYIVILFQFNTN</sequence>
<dbReference type="InterPro" id="IPR013604">
    <property type="entry name" value="7TM_chemorcpt"/>
</dbReference>
<dbReference type="GO" id="GO:0005886">
    <property type="term" value="C:plasma membrane"/>
    <property type="evidence" value="ECO:0007669"/>
    <property type="project" value="UniProtKB-SubCell"/>
</dbReference>
<dbReference type="GO" id="GO:0007635">
    <property type="term" value="P:chemosensory behavior"/>
    <property type="evidence" value="ECO:0007669"/>
    <property type="project" value="TreeGrafter"/>
</dbReference>
<dbReference type="GO" id="GO:0043025">
    <property type="term" value="C:neuronal cell body"/>
    <property type="evidence" value="ECO:0007669"/>
    <property type="project" value="TreeGrafter"/>
</dbReference>
<organism evidence="9 10">
    <name type="scientific">Callosobruchus maculatus</name>
    <name type="common">Southern cowpea weevil</name>
    <name type="synonym">Pulse bruchid</name>
    <dbReference type="NCBI Taxonomy" id="64391"/>
    <lineage>
        <taxon>Eukaryota</taxon>
        <taxon>Metazoa</taxon>
        <taxon>Ecdysozoa</taxon>
        <taxon>Arthropoda</taxon>
        <taxon>Hexapoda</taxon>
        <taxon>Insecta</taxon>
        <taxon>Pterygota</taxon>
        <taxon>Neoptera</taxon>
        <taxon>Endopterygota</taxon>
        <taxon>Coleoptera</taxon>
        <taxon>Polyphaga</taxon>
        <taxon>Cucujiformia</taxon>
        <taxon>Chrysomeloidea</taxon>
        <taxon>Chrysomelidae</taxon>
        <taxon>Bruchinae</taxon>
        <taxon>Bruchini</taxon>
        <taxon>Callosobruchus</taxon>
    </lineage>
</organism>
<feature type="transmembrane region" description="Helical" evidence="8">
    <location>
        <begin position="71"/>
        <end position="93"/>
    </location>
</feature>
<dbReference type="GO" id="GO:0007165">
    <property type="term" value="P:signal transduction"/>
    <property type="evidence" value="ECO:0007669"/>
    <property type="project" value="UniProtKB-KW"/>
</dbReference>
<keyword evidence="4 8" id="KW-1133">Transmembrane helix</keyword>
<evidence type="ECO:0000256" key="5">
    <source>
        <dbReference type="ARBA" id="ARBA00023136"/>
    </source>
</evidence>
<name>A0A653DQF9_CALMS</name>
<dbReference type="PANTHER" id="PTHR21143">
    <property type="entry name" value="INVERTEBRATE GUSTATORY RECEPTOR"/>
    <property type="match status" value="1"/>
</dbReference>
<feature type="transmembrane region" description="Helical" evidence="8">
    <location>
        <begin position="125"/>
        <end position="146"/>
    </location>
</feature>
<dbReference type="Pfam" id="PF08395">
    <property type="entry name" value="7tm_7"/>
    <property type="match status" value="1"/>
</dbReference>
<evidence type="ECO:0000256" key="6">
    <source>
        <dbReference type="ARBA" id="ARBA00023170"/>
    </source>
</evidence>
<comment type="similarity">
    <text evidence="8">Belongs to the insect chemoreceptor superfamily. Gustatory receptor (GR) family.</text>
</comment>
<evidence type="ECO:0000313" key="9">
    <source>
        <dbReference type="EMBL" id="VEN62424.1"/>
    </source>
</evidence>
<evidence type="ECO:0000256" key="7">
    <source>
        <dbReference type="ARBA" id="ARBA00023224"/>
    </source>
</evidence>
<feature type="transmembrane region" description="Helical" evidence="8">
    <location>
        <begin position="268"/>
        <end position="286"/>
    </location>
</feature>
<keyword evidence="2 8" id="KW-1003">Cell membrane</keyword>
<evidence type="ECO:0000256" key="3">
    <source>
        <dbReference type="ARBA" id="ARBA00022692"/>
    </source>
</evidence>
<keyword evidence="10" id="KW-1185">Reference proteome</keyword>
<dbReference type="OrthoDB" id="8176814at2759"/>
<evidence type="ECO:0000256" key="2">
    <source>
        <dbReference type="ARBA" id="ARBA00022475"/>
    </source>
</evidence>
<comment type="function">
    <text evidence="8">Gustatory receptor which mediates acceptance or avoidance behavior, depending on its substrates.</text>
</comment>